<evidence type="ECO:0000313" key="1">
    <source>
        <dbReference type="EMBL" id="OUI93172.1"/>
    </source>
</evidence>
<dbReference type="Proteomes" id="UP000194641">
    <property type="component" value="Unassembled WGS sequence"/>
</dbReference>
<protein>
    <recommendedName>
        <fullName evidence="3">Preprotein translocase subunit SecD</fullName>
    </recommendedName>
</protein>
<evidence type="ECO:0000313" key="2">
    <source>
        <dbReference type="Proteomes" id="UP000194641"/>
    </source>
</evidence>
<sequence length="86" mass="9745">MLQDDQNQLEINGTFYRKGTIAAFLRNAHFWCQDTVPPDQKQALTQTLQELTPALATLGVFDVFEIRDERLRALVSKVINQGAEPV</sequence>
<dbReference type="AlphaFoldDB" id="A0A252ASP0"/>
<name>A0A252ASP0_9PROT</name>
<dbReference type="EMBL" id="JOPA01000023">
    <property type="protein sequence ID" value="OUI93172.1"/>
    <property type="molecule type" value="Genomic_DNA"/>
</dbReference>
<reference evidence="2" key="1">
    <citation type="submission" date="2014-06" db="EMBL/GenBank/DDBJ databases">
        <authorList>
            <person name="Winans N.J."/>
            <person name="Newell P.D."/>
            <person name="Douglas A.E."/>
        </authorList>
    </citation>
    <scope>NUCLEOTIDE SEQUENCE [LARGE SCALE GENOMIC DNA]</scope>
</reference>
<gene>
    <name evidence="1" type="ORF">HK17_08525</name>
</gene>
<proteinExistence type="predicted"/>
<organism evidence="1 2">
    <name type="scientific">Acetobacter indonesiensis</name>
    <dbReference type="NCBI Taxonomy" id="104101"/>
    <lineage>
        <taxon>Bacteria</taxon>
        <taxon>Pseudomonadati</taxon>
        <taxon>Pseudomonadota</taxon>
        <taxon>Alphaproteobacteria</taxon>
        <taxon>Acetobacterales</taxon>
        <taxon>Acetobacteraceae</taxon>
        <taxon>Acetobacter</taxon>
    </lineage>
</organism>
<accession>A0A252ASP0</accession>
<comment type="caution">
    <text evidence="1">The sequence shown here is derived from an EMBL/GenBank/DDBJ whole genome shotgun (WGS) entry which is preliminary data.</text>
</comment>
<evidence type="ECO:0008006" key="3">
    <source>
        <dbReference type="Google" id="ProtNLM"/>
    </source>
</evidence>